<feature type="transmembrane region" description="Helical" evidence="1">
    <location>
        <begin position="20"/>
        <end position="45"/>
    </location>
</feature>
<gene>
    <name evidence="2" type="ORF">H4P12_02940</name>
</gene>
<evidence type="ECO:0008006" key="4">
    <source>
        <dbReference type="Google" id="ProtNLM"/>
    </source>
</evidence>
<feature type="transmembrane region" description="Helical" evidence="1">
    <location>
        <begin position="163"/>
        <end position="185"/>
    </location>
</feature>
<dbReference type="EMBL" id="JACOQL010000001">
    <property type="protein sequence ID" value="MBC9245689.1"/>
    <property type="molecule type" value="Genomic_DNA"/>
</dbReference>
<dbReference type="RefSeq" id="WP_187792088.1">
    <property type="nucleotide sequence ID" value="NZ_JACOQL010000001.1"/>
</dbReference>
<accession>A0A926GE50</accession>
<feature type="transmembrane region" description="Helical" evidence="1">
    <location>
        <begin position="110"/>
        <end position="128"/>
    </location>
</feature>
<proteinExistence type="predicted"/>
<dbReference type="AlphaFoldDB" id="A0A926GE50"/>
<keyword evidence="1" id="KW-0812">Transmembrane</keyword>
<evidence type="ECO:0000313" key="3">
    <source>
        <dbReference type="Proteomes" id="UP000608594"/>
    </source>
</evidence>
<reference evidence="2" key="1">
    <citation type="submission" date="2020-08" db="EMBL/GenBank/DDBJ databases">
        <title>Paracoccus amoyensis sp. nov., isolated from the surface seawater at coast of Xiamen, Fujian.</title>
        <authorList>
            <person name="Lyu L."/>
        </authorList>
    </citation>
    <scope>NUCLEOTIDE SEQUENCE</scope>
    <source>
        <strain evidence="2">11-3</strain>
    </source>
</reference>
<feature type="transmembrane region" description="Helical" evidence="1">
    <location>
        <begin position="83"/>
        <end position="104"/>
    </location>
</feature>
<keyword evidence="1" id="KW-1133">Transmembrane helix</keyword>
<keyword evidence="3" id="KW-1185">Reference proteome</keyword>
<evidence type="ECO:0000313" key="2">
    <source>
        <dbReference type="EMBL" id="MBC9245689.1"/>
    </source>
</evidence>
<sequence length="190" mass="21000">MAILHSLLAFLDSRSFGTVWYWLLLLGLWSATGRSILGVPAETVARARAAMRRGEPESPAVLTLLDWLSLALPRWRLGKTEGAVFLGVAAFCLSSLALLGFLYGLEMAQALTLMLSPFLLLFWLRVLLARRLMPLMAQAEAGALPMTDLAQHTVRSMVWHRRLVSFLSVVSVAITALWGAIWVVMHPFGI</sequence>
<organism evidence="2 3">
    <name type="scientific">Paracoccus amoyensis</name>
    <dbReference type="NCBI Taxonomy" id="2760093"/>
    <lineage>
        <taxon>Bacteria</taxon>
        <taxon>Pseudomonadati</taxon>
        <taxon>Pseudomonadota</taxon>
        <taxon>Alphaproteobacteria</taxon>
        <taxon>Rhodobacterales</taxon>
        <taxon>Paracoccaceae</taxon>
        <taxon>Paracoccus</taxon>
    </lineage>
</organism>
<dbReference type="Proteomes" id="UP000608594">
    <property type="component" value="Unassembled WGS sequence"/>
</dbReference>
<comment type="caution">
    <text evidence="2">The sequence shown here is derived from an EMBL/GenBank/DDBJ whole genome shotgun (WGS) entry which is preliminary data.</text>
</comment>
<protein>
    <recommendedName>
        <fullName evidence="4">Component of SufBCD complex</fullName>
    </recommendedName>
</protein>
<name>A0A926GE50_9RHOB</name>
<evidence type="ECO:0000256" key="1">
    <source>
        <dbReference type="SAM" id="Phobius"/>
    </source>
</evidence>
<keyword evidence="1" id="KW-0472">Membrane</keyword>